<organism evidence="4 5">
    <name type="scientific">Notiomystis cincta</name>
    <dbReference type="NCBI Taxonomy" id="366454"/>
    <lineage>
        <taxon>Eukaryota</taxon>
        <taxon>Metazoa</taxon>
        <taxon>Chordata</taxon>
        <taxon>Craniata</taxon>
        <taxon>Vertebrata</taxon>
        <taxon>Euteleostomi</taxon>
        <taxon>Archelosauria</taxon>
        <taxon>Archosauria</taxon>
        <taxon>Dinosauria</taxon>
        <taxon>Saurischia</taxon>
        <taxon>Theropoda</taxon>
        <taxon>Coelurosauria</taxon>
        <taxon>Aves</taxon>
        <taxon>Neognathae</taxon>
        <taxon>Neoaves</taxon>
        <taxon>Telluraves</taxon>
        <taxon>Australaves</taxon>
        <taxon>Passeriformes</taxon>
        <taxon>Notiomystidae</taxon>
        <taxon>Notiomystis</taxon>
    </lineage>
</organism>
<dbReference type="GO" id="GO:0044528">
    <property type="term" value="P:regulation of mitochondrial mRNA stability"/>
    <property type="evidence" value="ECO:0007669"/>
    <property type="project" value="InterPro"/>
</dbReference>
<dbReference type="PANTHER" id="PTHR21228">
    <property type="entry name" value="FAST LEU-RICH DOMAIN-CONTAINING"/>
    <property type="match status" value="1"/>
</dbReference>
<evidence type="ECO:0000259" key="3">
    <source>
        <dbReference type="PROSITE" id="PS51286"/>
    </source>
</evidence>
<feature type="non-terminal residue" evidence="4">
    <location>
        <position position="836"/>
    </location>
</feature>
<dbReference type="AlphaFoldDB" id="A0A7K6V014"/>
<dbReference type="SMART" id="SM00952">
    <property type="entry name" value="RAP"/>
    <property type="match status" value="1"/>
</dbReference>
<gene>
    <name evidence="4" type="primary">Fastkd1</name>
    <name evidence="4" type="ORF">NOTCIN_R07360</name>
</gene>
<keyword evidence="2" id="KW-0496">Mitochondrion</keyword>
<dbReference type="InterPro" id="IPR050870">
    <property type="entry name" value="FAST_kinase"/>
</dbReference>
<dbReference type="GO" id="GO:0003723">
    <property type="term" value="F:RNA binding"/>
    <property type="evidence" value="ECO:0007669"/>
    <property type="project" value="TreeGrafter"/>
</dbReference>
<reference evidence="4 5" key="1">
    <citation type="submission" date="2019-09" db="EMBL/GenBank/DDBJ databases">
        <title>Bird 10,000 Genomes (B10K) Project - Family phase.</title>
        <authorList>
            <person name="Zhang G."/>
        </authorList>
    </citation>
    <scope>NUCLEOTIDE SEQUENCE [LARGE SCALE GENOMIC DNA]</scope>
    <source>
        <strain evidence="4">B10K-DU-029-75</strain>
    </source>
</reference>
<comment type="caution">
    <text evidence="4">The sequence shown here is derived from an EMBL/GenBank/DDBJ whole genome shotgun (WGS) entry which is preliminary data.</text>
</comment>
<name>A0A7K6V014_9PASS</name>
<dbReference type="Pfam" id="PF06743">
    <property type="entry name" value="FAST_1"/>
    <property type="match status" value="1"/>
</dbReference>
<dbReference type="PROSITE" id="PS51286">
    <property type="entry name" value="RAP"/>
    <property type="match status" value="1"/>
</dbReference>
<dbReference type="GO" id="GO:0035770">
    <property type="term" value="C:ribonucleoprotein granule"/>
    <property type="evidence" value="ECO:0007669"/>
    <property type="project" value="TreeGrafter"/>
</dbReference>
<feature type="non-terminal residue" evidence="4">
    <location>
        <position position="1"/>
    </location>
</feature>
<dbReference type="PANTHER" id="PTHR21228:SF29">
    <property type="entry name" value="FAST KINASE DOMAIN-CONTAINING PROTEIN 1, MITOCHONDRIAL"/>
    <property type="match status" value="1"/>
</dbReference>
<feature type="domain" description="RAP" evidence="3">
    <location>
        <begin position="769"/>
        <end position="830"/>
    </location>
</feature>
<dbReference type="OrthoDB" id="385235at2759"/>
<dbReference type="Pfam" id="PF08373">
    <property type="entry name" value="RAP"/>
    <property type="match status" value="1"/>
</dbReference>
<dbReference type="Pfam" id="PF08368">
    <property type="entry name" value="FAST_2"/>
    <property type="match status" value="1"/>
</dbReference>
<proteinExistence type="predicted"/>
<dbReference type="GO" id="GO:0005759">
    <property type="term" value="C:mitochondrial matrix"/>
    <property type="evidence" value="ECO:0007669"/>
    <property type="project" value="TreeGrafter"/>
</dbReference>
<evidence type="ECO:0000313" key="5">
    <source>
        <dbReference type="Proteomes" id="UP000579558"/>
    </source>
</evidence>
<evidence type="ECO:0000256" key="2">
    <source>
        <dbReference type="ARBA" id="ARBA00023128"/>
    </source>
</evidence>
<dbReference type="InterPro" id="IPR010622">
    <property type="entry name" value="FAST_Leu-rich"/>
</dbReference>
<evidence type="ECO:0000313" key="4">
    <source>
        <dbReference type="EMBL" id="NWX28432.1"/>
    </source>
</evidence>
<keyword evidence="5" id="KW-1185">Reference proteome</keyword>
<accession>A0A7K6V014</accession>
<comment type="subcellular location">
    <subcellularLocation>
        <location evidence="1">Mitochondrion</location>
    </subcellularLocation>
</comment>
<sequence>MLCLRQVCLFTLRHYQARTLCSDLLLSQINSCTHEDEVFSLVGRNKARLSEKHVGIALNMLWQLQKNRPFLLRTSDYVRNHSQFLTLCILAENKVEHMEDEVIVDTLYNIRRLNVEDHTSLAKALISEAWKRLERQVLLSLPALSKFALCLYKRHRHFNPIIGQIAHIVDMKLDSIQDIRILSVLMISISEVITESFRDRLLHKAEQLLEENNEVHFNYARRIVQFLQNVKLRHHPLLEKCNRIFLESASHLDIHSISHIFGLYEQLGFDSAEFRLTAEQLLSEAVHDYYDPETFAKLFFALGPVAGSKVRERLLETAAHIAEEFSSQQVLMILKTMQKMQKCRNSHLLKKLASVLHKHLDSYQVLQLVKLTQYLVVLHGQDLELFAKLKMLLLGYLKSSVIPADTAAIIRVLAMLPSFQVDETIINKAAAVLPQCRLHHLDCIATALVKWNHRGQLQWQNSSELCARLLQQLNDCGFQRLQKANNLNLLLEELTYVKGEWFEEVLSEETMAMCQRLIDQITWANALPLSSLLRKSDRRCPALLDRIAAVAAQNIHKIPPSEIYFILFLFSALNYDPPDNEEFFKSCIQHLTSNLSHLETYHLVLLGHVLAMAGYFPPVLITTIFNVSFLSKLDAQLKVLPDMVKQRVHSSLMKLNRAVCLECPEFHIPWFHEPYCQRVFHKSSSRITPQRRHIHRMLTEILGGSQYSRISVLTPYYYEIDFECVLDINKKPLSYMAQNIPLDAVGGIHLRHNIKDEGRKALPPGAQRIALEFLDTKAFSKDYSRHLKGEPAVKKRHLEMLGYRVVQIPHFEWNSMVLSTKDEQLEYLRQQVYGIQ</sequence>
<dbReference type="InterPro" id="IPR013584">
    <property type="entry name" value="RAP"/>
</dbReference>
<dbReference type="Proteomes" id="UP000579558">
    <property type="component" value="Unassembled WGS sequence"/>
</dbReference>
<evidence type="ECO:0000256" key="1">
    <source>
        <dbReference type="ARBA" id="ARBA00004173"/>
    </source>
</evidence>
<dbReference type="EMBL" id="VZRX01005862">
    <property type="protein sequence ID" value="NWX28432.1"/>
    <property type="molecule type" value="Genomic_DNA"/>
</dbReference>
<dbReference type="InterPro" id="IPR013579">
    <property type="entry name" value="FAST_2"/>
</dbReference>
<dbReference type="GO" id="GO:0000963">
    <property type="term" value="P:mitochondrial RNA processing"/>
    <property type="evidence" value="ECO:0007669"/>
    <property type="project" value="TreeGrafter"/>
</dbReference>
<protein>
    <submittedName>
        <fullName evidence="4">FAKD1 protein</fullName>
    </submittedName>
</protein>